<dbReference type="Ensembl" id="ENSBTAT00000087580.2">
    <property type="protein sequence ID" value="ENSBTAP00000103503.1"/>
    <property type="gene ID" value="ENSBTAG00000069219.2"/>
</dbReference>
<evidence type="ECO:0000256" key="6">
    <source>
        <dbReference type="ARBA" id="ARBA00022989"/>
    </source>
</evidence>
<dbReference type="Gene3D" id="1.20.1740.10">
    <property type="entry name" value="Amino acid/polyamine transporter I"/>
    <property type="match status" value="2"/>
</dbReference>
<comment type="similarity">
    <text evidence="2">Belongs to the amino acid-polyamine-organocation (APC) superfamily. Cationic amino acid transporter (CAT) (TC 2.A.3.3) family.</text>
</comment>
<keyword evidence="3" id="KW-0813">Transport</keyword>
<keyword evidence="8" id="KW-0325">Glycoprotein</keyword>
<feature type="transmembrane region" description="Helical" evidence="10">
    <location>
        <begin position="589"/>
        <end position="608"/>
    </location>
</feature>
<accession>A0AAA9TXW6</accession>
<feature type="transmembrane region" description="Helical" evidence="10">
    <location>
        <begin position="40"/>
        <end position="61"/>
    </location>
</feature>
<evidence type="ECO:0000256" key="3">
    <source>
        <dbReference type="ARBA" id="ARBA00022448"/>
    </source>
</evidence>
<feature type="domain" description="Cationic amino acid transporter C-terminal" evidence="11">
    <location>
        <begin position="587"/>
        <end position="637"/>
    </location>
</feature>
<dbReference type="GO" id="GO:0012505">
    <property type="term" value="C:endomembrane system"/>
    <property type="evidence" value="ECO:0007669"/>
    <property type="project" value="UniProtKB-SubCell"/>
</dbReference>
<evidence type="ECO:0000259" key="11">
    <source>
        <dbReference type="Pfam" id="PF13906"/>
    </source>
</evidence>
<feature type="transmembrane region" description="Helical" evidence="10">
    <location>
        <begin position="203"/>
        <end position="225"/>
    </location>
</feature>
<feature type="transmembrane region" description="Helical" evidence="10">
    <location>
        <begin position="525"/>
        <end position="544"/>
    </location>
</feature>
<dbReference type="Proteomes" id="UP000009136">
    <property type="component" value="Chromosome 18"/>
</dbReference>
<feature type="transmembrane region" description="Helical" evidence="10">
    <location>
        <begin position="300"/>
        <end position="331"/>
    </location>
</feature>
<dbReference type="Pfam" id="PF13906">
    <property type="entry name" value="AA_permease_C"/>
    <property type="match status" value="1"/>
</dbReference>
<keyword evidence="6 10" id="KW-1133">Transmembrane helix</keyword>
<comment type="subcellular location">
    <subcellularLocation>
        <location evidence="1">Endomembrane system</location>
        <topology evidence="1">Multi-pass membrane protein</topology>
    </subcellularLocation>
</comment>
<feature type="transmembrane region" description="Helical" evidence="10">
    <location>
        <begin position="614"/>
        <end position="632"/>
    </location>
</feature>
<evidence type="ECO:0000256" key="4">
    <source>
        <dbReference type="ARBA" id="ARBA00022692"/>
    </source>
</evidence>
<feature type="region of interest" description="Disordered" evidence="9">
    <location>
        <begin position="474"/>
        <end position="501"/>
    </location>
</feature>
<dbReference type="GO" id="GO:0022857">
    <property type="term" value="F:transmembrane transporter activity"/>
    <property type="evidence" value="ECO:0007669"/>
    <property type="project" value="InterPro"/>
</dbReference>
<evidence type="ECO:0000313" key="12">
    <source>
        <dbReference type="Ensembl" id="ENSBTAP00000103503.1"/>
    </source>
</evidence>
<dbReference type="PANTHER" id="PTHR43243">
    <property type="entry name" value="INNER MEMBRANE TRANSPORTER YGJI-RELATED"/>
    <property type="match status" value="1"/>
</dbReference>
<feature type="transmembrane region" description="Helical" evidence="10">
    <location>
        <begin position="98"/>
        <end position="115"/>
    </location>
</feature>
<dbReference type="Pfam" id="PF13520">
    <property type="entry name" value="AA_permease_2"/>
    <property type="match status" value="1"/>
</dbReference>
<protein>
    <recommendedName>
        <fullName evidence="11">Cationic amino acid transporter C-terminal domain-containing protein</fullName>
    </recommendedName>
</protein>
<sequence length="653" mass="71350">MSTMLGQYLRQFGQKLVRRKPQFREEPESSETPPPNTLDLVVIGLDNMLGAGIYILIGGVAKYVAGPAIILFLLVAGLTTLLSGLCYVELAAGVEKPGTVYFISYVTMGQLYAFITGWNLLLYLITAIACIAQAWSSIFDSLIGNHISEALEGTFSLQMSYFLASFPDFLALGLVLLLTGEKGPETEREEQGLLALRVYESTLIYKVFTGLNILVLSFIILSGFIKGDLHNWKLTEQDYTLAAAGSGDAYSLGLLGSGGFVPFGFDGILQGAATCFYAFVGFAGIVNAEGRKASNPQWSMPLAVMISLFICFLVCFGVSAALTLMVPYYLIQLESPLLQPFIYVGWNSAKYVMAVGTLSILLYSLLSIMFIMSQLTYAMAEDGLLFRGLAWIPAHTDAHTIIIRTTYARIIVHTVAPTGTPIMAILVPGTLAAVMALLFDFTDLVDLMSFQSLLAHSLVTFSVLVLRYQPAQNGSKKEKTEEETETKPEVEGGPLESEPEAGTSNILQSLWFPPSTIPTRKSGQIVYGCASLVLLLIILSLILYRWSSQVFSGDPVLTTVAVLLLLLITGVTVIIWRQPQNPSTLPFRVPALPALFLVSTFMNVYLMIQMTTRTWAQFGIWMAIGFAIYFGYGIQHSLGENNDQQPAASTFQT</sequence>
<dbReference type="GeneTree" id="ENSGT00940000161142"/>
<keyword evidence="13" id="KW-1185">Reference proteome</keyword>
<evidence type="ECO:0000256" key="10">
    <source>
        <dbReference type="SAM" id="Phobius"/>
    </source>
</evidence>
<feature type="transmembrane region" description="Helical" evidence="10">
    <location>
        <begin position="68"/>
        <end position="92"/>
    </location>
</feature>
<dbReference type="InterPro" id="IPR002293">
    <property type="entry name" value="AA/rel_permease1"/>
</dbReference>
<dbReference type="GO" id="GO:0006865">
    <property type="term" value="P:amino acid transport"/>
    <property type="evidence" value="ECO:0007669"/>
    <property type="project" value="UniProtKB-KW"/>
</dbReference>
<evidence type="ECO:0000256" key="2">
    <source>
        <dbReference type="ARBA" id="ARBA00008572"/>
    </source>
</evidence>
<reference evidence="12" key="2">
    <citation type="submission" date="2025-08" db="UniProtKB">
        <authorList>
            <consortium name="Ensembl"/>
        </authorList>
    </citation>
    <scope>IDENTIFICATION</scope>
    <source>
        <strain evidence="12">Hereford</strain>
    </source>
</reference>
<dbReference type="AlphaFoldDB" id="A0AAA9TXW6"/>
<evidence type="ECO:0000313" key="13">
    <source>
        <dbReference type="Proteomes" id="UP000009136"/>
    </source>
</evidence>
<keyword evidence="4 10" id="KW-0812">Transmembrane</keyword>
<organism evidence="12 13">
    <name type="scientific">Bos taurus</name>
    <name type="common">Bovine</name>
    <dbReference type="NCBI Taxonomy" id="9913"/>
    <lineage>
        <taxon>Eukaryota</taxon>
        <taxon>Metazoa</taxon>
        <taxon>Chordata</taxon>
        <taxon>Craniata</taxon>
        <taxon>Vertebrata</taxon>
        <taxon>Euteleostomi</taxon>
        <taxon>Mammalia</taxon>
        <taxon>Eutheria</taxon>
        <taxon>Laurasiatheria</taxon>
        <taxon>Artiodactyla</taxon>
        <taxon>Ruminantia</taxon>
        <taxon>Pecora</taxon>
        <taxon>Bovidae</taxon>
        <taxon>Bovinae</taxon>
        <taxon>Bos</taxon>
    </lineage>
</organism>
<keyword evidence="7 10" id="KW-0472">Membrane</keyword>
<dbReference type="InterPro" id="IPR029485">
    <property type="entry name" value="CAT_C"/>
</dbReference>
<name>A0AAA9TXW6_BOVIN</name>
<feature type="transmembrane region" description="Helical" evidence="10">
    <location>
        <begin position="410"/>
        <end position="438"/>
    </location>
</feature>
<dbReference type="GO" id="GO:0016020">
    <property type="term" value="C:membrane"/>
    <property type="evidence" value="ECO:0007669"/>
    <property type="project" value="InterPro"/>
</dbReference>
<reference evidence="12" key="3">
    <citation type="submission" date="2025-09" db="UniProtKB">
        <authorList>
            <consortium name="Ensembl"/>
        </authorList>
    </citation>
    <scope>IDENTIFICATION</scope>
    <source>
        <strain evidence="12">Hereford</strain>
    </source>
</reference>
<keyword evidence="5" id="KW-0029">Amino-acid transport</keyword>
<feature type="transmembrane region" description="Helical" evidence="10">
    <location>
        <begin position="351"/>
        <end position="371"/>
    </location>
</feature>
<evidence type="ECO:0000256" key="9">
    <source>
        <dbReference type="SAM" id="MobiDB-lite"/>
    </source>
</evidence>
<proteinExistence type="inferred from homology"/>
<gene>
    <name evidence="12" type="primary">LOC112442412</name>
</gene>
<feature type="transmembrane region" description="Helical" evidence="10">
    <location>
        <begin position="268"/>
        <end position="288"/>
    </location>
</feature>
<reference evidence="12" key="1">
    <citation type="submission" date="2018-03" db="EMBL/GenBank/DDBJ databases">
        <title>ARS-UCD1.2.</title>
        <authorList>
            <person name="Rosen B.D."/>
            <person name="Bickhart D.M."/>
            <person name="Koren S."/>
            <person name="Schnabel R.D."/>
            <person name="Hall R."/>
            <person name="Zimin A."/>
            <person name="Dreischer C."/>
            <person name="Schultheiss S."/>
            <person name="Schroeder S.G."/>
            <person name="Elsik C.G."/>
            <person name="Couldrey C."/>
            <person name="Liu G.E."/>
            <person name="Van Tassell C.P."/>
            <person name="Phillippy A.M."/>
            <person name="Smith T.P.L."/>
            <person name="Medrano J.F."/>
        </authorList>
    </citation>
    <scope>NUCLEOTIDE SEQUENCE [LARGE SCALE GENOMIC DNA]</scope>
    <source>
        <strain evidence="12">Hereford</strain>
    </source>
</reference>
<evidence type="ECO:0000256" key="5">
    <source>
        <dbReference type="ARBA" id="ARBA00022970"/>
    </source>
</evidence>
<evidence type="ECO:0000256" key="7">
    <source>
        <dbReference type="ARBA" id="ARBA00023136"/>
    </source>
</evidence>
<evidence type="ECO:0000256" key="1">
    <source>
        <dbReference type="ARBA" id="ARBA00004127"/>
    </source>
</evidence>
<feature type="transmembrane region" description="Helical" evidence="10">
    <location>
        <begin position="556"/>
        <end position="577"/>
    </location>
</feature>
<feature type="compositionally biased region" description="Basic and acidic residues" evidence="9">
    <location>
        <begin position="475"/>
        <end position="490"/>
    </location>
</feature>
<dbReference type="FunFam" id="1.20.1740.10:FF:000024">
    <property type="entry name" value="High affinity cationic amino acid transporter 1"/>
    <property type="match status" value="1"/>
</dbReference>
<dbReference type="PANTHER" id="PTHR43243:SF10">
    <property type="entry name" value="MGC138914 PROTEIN"/>
    <property type="match status" value="1"/>
</dbReference>
<feature type="transmembrane region" description="Helical" evidence="10">
    <location>
        <begin position="450"/>
        <end position="468"/>
    </location>
</feature>
<evidence type="ECO:0000256" key="8">
    <source>
        <dbReference type="ARBA" id="ARBA00023180"/>
    </source>
</evidence>